<comment type="similarity">
    <text evidence="1 7">Belongs to the glycosyl hydrolase 28 family.</text>
</comment>
<dbReference type="GO" id="GO:0045490">
    <property type="term" value="P:pectin catabolic process"/>
    <property type="evidence" value="ECO:0007669"/>
    <property type="project" value="TreeGrafter"/>
</dbReference>
<evidence type="ECO:0000256" key="8">
    <source>
        <dbReference type="SAM" id="SignalP"/>
    </source>
</evidence>
<keyword evidence="3" id="KW-0677">Repeat</keyword>
<feature type="chain" id="PRO_5019319988" evidence="8">
    <location>
        <begin position="20"/>
        <end position="169"/>
    </location>
</feature>
<dbReference type="EMBL" id="RBNJ01017484">
    <property type="protein sequence ID" value="RUS24062.1"/>
    <property type="molecule type" value="Genomic_DNA"/>
</dbReference>
<keyword evidence="9" id="KW-0456">Lyase</keyword>
<dbReference type="Proteomes" id="UP000274822">
    <property type="component" value="Unassembled WGS sequence"/>
</dbReference>
<dbReference type="Pfam" id="PF00295">
    <property type="entry name" value="Glyco_hydro_28"/>
    <property type="match status" value="1"/>
</dbReference>
<sequence length="169" mass="17402">MQLRIAAIITAFLATTAVASPVEIDSSCTATSYDQIAATKTCTAITIQGPFTVPANSKIDLTGLITGTTITITGKITFAKGTLDESNNLVTIGGSDITIDGSNGSFDGSGPDYWDGGGAFGGINKPKFIRLQSLSGTIKGLTVVGSPVQTFIIYRCTGLTLSGITIDNR</sequence>
<dbReference type="InterPro" id="IPR000743">
    <property type="entry name" value="Glyco_hydro_28"/>
</dbReference>
<dbReference type="GO" id="GO:0004650">
    <property type="term" value="F:polygalacturonase activity"/>
    <property type="evidence" value="ECO:0007669"/>
    <property type="project" value="InterPro"/>
</dbReference>
<evidence type="ECO:0000256" key="4">
    <source>
        <dbReference type="ARBA" id="ARBA00022801"/>
    </source>
</evidence>
<protein>
    <submittedName>
        <fullName evidence="9">Pectin lyase fold/virulence factor</fullName>
    </submittedName>
</protein>
<keyword evidence="4 7" id="KW-0378">Hydrolase</keyword>
<evidence type="ECO:0000313" key="9">
    <source>
        <dbReference type="EMBL" id="RUS24062.1"/>
    </source>
</evidence>
<feature type="non-terminal residue" evidence="9">
    <location>
        <position position="169"/>
    </location>
</feature>
<comment type="caution">
    <text evidence="9">The sequence shown here is derived from an EMBL/GenBank/DDBJ whole genome shotgun (WGS) entry which is preliminary data.</text>
</comment>
<dbReference type="InterPro" id="IPR011050">
    <property type="entry name" value="Pectin_lyase_fold/virulence"/>
</dbReference>
<feature type="signal peptide" evidence="8">
    <location>
        <begin position="1"/>
        <end position="19"/>
    </location>
</feature>
<evidence type="ECO:0000313" key="10">
    <source>
        <dbReference type="Proteomes" id="UP000274822"/>
    </source>
</evidence>
<proteinExistence type="inferred from homology"/>
<dbReference type="GO" id="GO:0005576">
    <property type="term" value="C:extracellular region"/>
    <property type="evidence" value="ECO:0007669"/>
    <property type="project" value="TreeGrafter"/>
</dbReference>
<evidence type="ECO:0000256" key="1">
    <source>
        <dbReference type="ARBA" id="ARBA00008834"/>
    </source>
</evidence>
<evidence type="ECO:0000256" key="5">
    <source>
        <dbReference type="ARBA" id="ARBA00023295"/>
    </source>
</evidence>
<reference evidence="9 10" key="1">
    <citation type="journal article" date="2018" name="New Phytol.">
        <title>Phylogenomics of Endogonaceae and evolution of mycorrhizas within Mucoromycota.</title>
        <authorList>
            <person name="Chang Y."/>
            <person name="Desiro A."/>
            <person name="Na H."/>
            <person name="Sandor L."/>
            <person name="Lipzen A."/>
            <person name="Clum A."/>
            <person name="Barry K."/>
            <person name="Grigoriev I.V."/>
            <person name="Martin F.M."/>
            <person name="Stajich J.E."/>
            <person name="Smith M.E."/>
            <person name="Bonito G."/>
            <person name="Spatafora J.W."/>
        </authorList>
    </citation>
    <scope>NUCLEOTIDE SEQUENCE [LARGE SCALE GENOMIC DNA]</scope>
    <source>
        <strain evidence="9 10">AD002</strain>
    </source>
</reference>
<keyword evidence="2 8" id="KW-0732">Signal</keyword>
<dbReference type="InterPro" id="IPR012334">
    <property type="entry name" value="Pectin_lyas_fold"/>
</dbReference>
<dbReference type="GO" id="GO:0016829">
    <property type="term" value="F:lyase activity"/>
    <property type="evidence" value="ECO:0007669"/>
    <property type="project" value="UniProtKB-KW"/>
</dbReference>
<dbReference type="PANTHER" id="PTHR31884:SF1">
    <property type="entry name" value="POLYGALACTURONASE"/>
    <property type="match status" value="1"/>
</dbReference>
<accession>A0A433Q2V5</accession>
<name>A0A433Q2V5_9FUNG</name>
<evidence type="ECO:0000256" key="6">
    <source>
        <dbReference type="ARBA" id="ARBA00023316"/>
    </source>
</evidence>
<keyword evidence="6" id="KW-0961">Cell wall biogenesis/degradation</keyword>
<dbReference type="PANTHER" id="PTHR31884">
    <property type="entry name" value="POLYGALACTURONASE"/>
    <property type="match status" value="1"/>
</dbReference>
<evidence type="ECO:0000256" key="3">
    <source>
        <dbReference type="ARBA" id="ARBA00022737"/>
    </source>
</evidence>
<gene>
    <name evidence="9" type="ORF">BC938DRAFT_474193</name>
</gene>
<dbReference type="InterPro" id="IPR050434">
    <property type="entry name" value="Glycosyl_hydrlase_28"/>
</dbReference>
<dbReference type="Gene3D" id="2.160.20.10">
    <property type="entry name" value="Single-stranded right-handed beta-helix, Pectin lyase-like"/>
    <property type="match status" value="1"/>
</dbReference>
<dbReference type="SUPFAM" id="SSF51126">
    <property type="entry name" value="Pectin lyase-like"/>
    <property type="match status" value="1"/>
</dbReference>
<dbReference type="AlphaFoldDB" id="A0A433Q2V5"/>
<keyword evidence="5 7" id="KW-0326">Glycosidase</keyword>
<organism evidence="9 10">
    <name type="scientific">Jimgerdemannia flammicorona</name>
    <dbReference type="NCBI Taxonomy" id="994334"/>
    <lineage>
        <taxon>Eukaryota</taxon>
        <taxon>Fungi</taxon>
        <taxon>Fungi incertae sedis</taxon>
        <taxon>Mucoromycota</taxon>
        <taxon>Mucoromycotina</taxon>
        <taxon>Endogonomycetes</taxon>
        <taxon>Endogonales</taxon>
        <taxon>Endogonaceae</taxon>
        <taxon>Jimgerdemannia</taxon>
    </lineage>
</organism>
<dbReference type="GO" id="GO:0071555">
    <property type="term" value="P:cell wall organization"/>
    <property type="evidence" value="ECO:0007669"/>
    <property type="project" value="UniProtKB-KW"/>
</dbReference>
<evidence type="ECO:0000256" key="7">
    <source>
        <dbReference type="RuleBase" id="RU361169"/>
    </source>
</evidence>
<keyword evidence="10" id="KW-1185">Reference proteome</keyword>
<evidence type="ECO:0000256" key="2">
    <source>
        <dbReference type="ARBA" id="ARBA00022729"/>
    </source>
</evidence>